<dbReference type="SUPFAM" id="SSF50814">
    <property type="entry name" value="Lipocalins"/>
    <property type="match status" value="1"/>
</dbReference>
<dbReference type="InterPro" id="IPR012674">
    <property type="entry name" value="Calycin"/>
</dbReference>
<dbReference type="InterPro" id="IPR002446">
    <property type="entry name" value="Lipocalin_bac"/>
</dbReference>
<dbReference type="InterPro" id="IPR000566">
    <property type="entry name" value="Lipocln_cytosolic_FA-bd_dom"/>
</dbReference>
<comment type="caution">
    <text evidence="2">The sequence shown here is derived from an EMBL/GenBank/DDBJ whole genome shotgun (WGS) entry which is preliminary data.</text>
</comment>
<dbReference type="RefSeq" id="WP_231010148.1">
    <property type="nucleotide sequence ID" value="NZ_BAAAEW010000047.1"/>
</dbReference>
<dbReference type="Proteomes" id="UP001500279">
    <property type="component" value="Unassembled WGS sequence"/>
</dbReference>
<proteinExistence type="predicted"/>
<dbReference type="EMBL" id="BAAAEW010000047">
    <property type="protein sequence ID" value="GAA0769097.1"/>
    <property type="molecule type" value="Genomic_DNA"/>
</dbReference>
<accession>A0ABN1KKD2</accession>
<organism evidence="2 3">
    <name type="scientific">Ideonella azotifigens</name>
    <dbReference type="NCBI Taxonomy" id="513160"/>
    <lineage>
        <taxon>Bacteria</taxon>
        <taxon>Pseudomonadati</taxon>
        <taxon>Pseudomonadota</taxon>
        <taxon>Betaproteobacteria</taxon>
        <taxon>Burkholderiales</taxon>
        <taxon>Sphaerotilaceae</taxon>
        <taxon>Ideonella</taxon>
    </lineage>
</organism>
<gene>
    <name evidence="2" type="ORF">GCM10009107_59610</name>
</gene>
<keyword evidence="3" id="KW-1185">Reference proteome</keyword>
<dbReference type="PANTHER" id="PTHR10612:SF34">
    <property type="entry name" value="APOLIPOPROTEIN D"/>
    <property type="match status" value="1"/>
</dbReference>
<evidence type="ECO:0000259" key="1">
    <source>
        <dbReference type="Pfam" id="PF08212"/>
    </source>
</evidence>
<dbReference type="Pfam" id="PF08212">
    <property type="entry name" value="Lipocalin_2"/>
    <property type="match status" value="1"/>
</dbReference>
<evidence type="ECO:0000313" key="2">
    <source>
        <dbReference type="EMBL" id="GAA0769097.1"/>
    </source>
</evidence>
<dbReference type="CDD" id="cd19438">
    <property type="entry name" value="lipocalin_Blc-like"/>
    <property type="match status" value="1"/>
</dbReference>
<dbReference type="PRINTS" id="PR01171">
    <property type="entry name" value="BCTLIPOCALIN"/>
</dbReference>
<feature type="domain" description="Lipocalin/cytosolic fatty-acid binding" evidence="1">
    <location>
        <begin position="76"/>
        <end position="220"/>
    </location>
</feature>
<protein>
    <recommendedName>
        <fullName evidence="1">Lipocalin/cytosolic fatty-acid binding domain-containing protein</fullName>
    </recommendedName>
</protein>
<sequence length="223" mass="23756">MAHVEVPDDAWAASGAGPAAAGVPRLLPLALGAAAALGTLWLWQRQARAEAPASAGAASGEPSSPPAIAVRSVPSVDLKRYQGTWYEVARLPLAFEASCVGQPTANYRLEGERMVVLNRCAGANGELREALGVARVVPGSGNAQLKVSFAPGWLRWLPMVWADYWVLELDADYQVALIGTPSRDHLWVLARQPQVSQAALRALTRRAKAMGFATHQLQYATAP</sequence>
<reference evidence="2 3" key="1">
    <citation type="journal article" date="2019" name="Int. J. Syst. Evol. Microbiol.">
        <title>The Global Catalogue of Microorganisms (GCM) 10K type strain sequencing project: providing services to taxonomists for standard genome sequencing and annotation.</title>
        <authorList>
            <consortium name="The Broad Institute Genomics Platform"/>
            <consortium name="The Broad Institute Genome Sequencing Center for Infectious Disease"/>
            <person name="Wu L."/>
            <person name="Ma J."/>
        </authorList>
    </citation>
    <scope>NUCLEOTIDE SEQUENCE [LARGE SCALE GENOMIC DNA]</scope>
    <source>
        <strain evidence="2 3">JCM 15503</strain>
    </source>
</reference>
<dbReference type="InterPro" id="IPR022272">
    <property type="entry name" value="Lipocalin_CS"/>
</dbReference>
<dbReference type="PANTHER" id="PTHR10612">
    <property type="entry name" value="APOLIPOPROTEIN D"/>
    <property type="match status" value="1"/>
</dbReference>
<dbReference type="PROSITE" id="PS00213">
    <property type="entry name" value="LIPOCALIN"/>
    <property type="match status" value="1"/>
</dbReference>
<dbReference type="Gene3D" id="2.40.128.20">
    <property type="match status" value="1"/>
</dbReference>
<evidence type="ECO:0000313" key="3">
    <source>
        <dbReference type="Proteomes" id="UP001500279"/>
    </source>
</evidence>
<name>A0ABN1KKD2_9BURK</name>
<dbReference type="InterPro" id="IPR047202">
    <property type="entry name" value="Lipocalin_Blc-like_dom"/>
</dbReference>